<dbReference type="InterPro" id="IPR016197">
    <property type="entry name" value="Chromo-like_dom_sf"/>
</dbReference>
<sequence>MTPTEASNPKRILEVYNILYGDVLKRKPVPPKLKVGDFVRISREKQQFEKEGAYNWSEEIFEIVKVIPHQQPVYLIADIDHHEPIEGHFYGWELNKVTKPTVFEIDHIVQTKGKGPKKQLLVHWRGFPKASRSWIFEKELIRV</sequence>
<gene>
    <name evidence="2" type="primary">LOC127750332</name>
</gene>
<dbReference type="Gene3D" id="2.40.50.40">
    <property type="match status" value="1"/>
</dbReference>
<accession>A0A9C6X254</accession>
<dbReference type="GO" id="GO:0005694">
    <property type="term" value="C:chromosome"/>
    <property type="evidence" value="ECO:0007669"/>
    <property type="project" value="UniProtKB-ARBA"/>
</dbReference>
<keyword evidence="1" id="KW-1185">Reference proteome</keyword>
<reference evidence="2" key="1">
    <citation type="submission" date="2025-08" db="UniProtKB">
        <authorList>
            <consortium name="RefSeq"/>
        </authorList>
    </citation>
    <scope>IDENTIFICATION</scope>
    <source>
        <tissue evidence="2">Whole organism</tissue>
    </source>
</reference>
<dbReference type="PANTHER" id="PTHR46585:SF1">
    <property type="entry name" value="CHROMO DOMAIN-CONTAINING PROTEIN"/>
    <property type="match status" value="1"/>
</dbReference>
<dbReference type="OrthoDB" id="6343797at2759"/>
<evidence type="ECO:0000313" key="1">
    <source>
        <dbReference type="Proteomes" id="UP000504606"/>
    </source>
</evidence>
<dbReference type="KEGG" id="foc:127750332"/>
<dbReference type="AlphaFoldDB" id="A0A9C6X254"/>
<name>A0A9C6X254_FRAOC</name>
<dbReference type="PANTHER" id="PTHR46585">
    <property type="entry name" value="INTEGRASE CORE DOMAIN CONTAINING PROTEIN"/>
    <property type="match status" value="1"/>
</dbReference>
<dbReference type="RefSeq" id="XP_052127744.1">
    <property type="nucleotide sequence ID" value="XM_052271784.1"/>
</dbReference>
<dbReference type="SUPFAM" id="SSF54160">
    <property type="entry name" value="Chromo domain-like"/>
    <property type="match status" value="1"/>
</dbReference>
<protein>
    <submittedName>
        <fullName evidence="2">Uncharacterized protein LOC127750332</fullName>
    </submittedName>
</protein>
<dbReference type="GeneID" id="127750332"/>
<proteinExistence type="predicted"/>
<dbReference type="Proteomes" id="UP000504606">
    <property type="component" value="Unplaced"/>
</dbReference>
<organism evidence="1 2">
    <name type="scientific">Frankliniella occidentalis</name>
    <name type="common">Western flower thrips</name>
    <name type="synonym">Euthrips occidentalis</name>
    <dbReference type="NCBI Taxonomy" id="133901"/>
    <lineage>
        <taxon>Eukaryota</taxon>
        <taxon>Metazoa</taxon>
        <taxon>Ecdysozoa</taxon>
        <taxon>Arthropoda</taxon>
        <taxon>Hexapoda</taxon>
        <taxon>Insecta</taxon>
        <taxon>Pterygota</taxon>
        <taxon>Neoptera</taxon>
        <taxon>Paraneoptera</taxon>
        <taxon>Thysanoptera</taxon>
        <taxon>Terebrantia</taxon>
        <taxon>Thripoidea</taxon>
        <taxon>Thripidae</taxon>
        <taxon>Frankliniella</taxon>
    </lineage>
</organism>
<evidence type="ECO:0000313" key="2">
    <source>
        <dbReference type="RefSeq" id="XP_052127744.1"/>
    </source>
</evidence>